<evidence type="ECO:0000259" key="7">
    <source>
        <dbReference type="Pfam" id="PF00732"/>
    </source>
</evidence>
<evidence type="ECO:0000259" key="8">
    <source>
        <dbReference type="Pfam" id="PF05199"/>
    </source>
</evidence>
<reference evidence="9 10" key="1">
    <citation type="journal article" date="2017" name="Elife">
        <title>Extensive horizontal gene transfer in cheese-associated bacteria.</title>
        <authorList>
            <person name="Bonham K.S."/>
            <person name="Wolfe B.E."/>
            <person name="Dutton R.J."/>
        </authorList>
    </citation>
    <scope>NUCLEOTIDE SEQUENCE [LARGE SCALE GENOMIC DNA]</scope>
    <source>
        <strain evidence="9 10">341_9</strain>
    </source>
</reference>
<dbReference type="Gene3D" id="3.50.50.60">
    <property type="entry name" value="FAD/NAD(P)-binding domain"/>
    <property type="match status" value="3"/>
</dbReference>
<evidence type="ECO:0008006" key="11">
    <source>
        <dbReference type="Google" id="ProtNLM"/>
    </source>
</evidence>
<keyword evidence="4" id="KW-0274">FAD</keyword>
<keyword evidence="3" id="KW-0285">Flavoprotein</keyword>
<dbReference type="AlphaFoldDB" id="A0A2A3YFW9"/>
<dbReference type="Pfam" id="PF00732">
    <property type="entry name" value="GMC_oxred_N"/>
    <property type="match status" value="1"/>
</dbReference>
<accession>A0A2A3YFW9</accession>
<evidence type="ECO:0000313" key="9">
    <source>
        <dbReference type="EMBL" id="PCC38246.1"/>
    </source>
</evidence>
<dbReference type="InterPro" id="IPR051473">
    <property type="entry name" value="P2Ox-like"/>
</dbReference>
<evidence type="ECO:0000256" key="2">
    <source>
        <dbReference type="ARBA" id="ARBA00010790"/>
    </source>
</evidence>
<evidence type="ECO:0000256" key="5">
    <source>
        <dbReference type="ARBA" id="ARBA00023002"/>
    </source>
</evidence>
<dbReference type="SUPFAM" id="SSF51905">
    <property type="entry name" value="FAD/NAD(P)-binding domain"/>
    <property type="match status" value="1"/>
</dbReference>
<dbReference type="InterPro" id="IPR007867">
    <property type="entry name" value="GMC_OxRtase_C"/>
</dbReference>
<dbReference type="InterPro" id="IPR000172">
    <property type="entry name" value="GMC_OxRdtase_N"/>
</dbReference>
<dbReference type="InterPro" id="IPR036188">
    <property type="entry name" value="FAD/NAD-bd_sf"/>
</dbReference>
<dbReference type="Pfam" id="PF05199">
    <property type="entry name" value="GMC_oxred_C"/>
    <property type="match status" value="1"/>
</dbReference>
<dbReference type="PANTHER" id="PTHR42784:SF1">
    <property type="entry name" value="PYRANOSE 2-OXIDASE"/>
    <property type="match status" value="1"/>
</dbReference>
<gene>
    <name evidence="9" type="ORF">CIK66_14505</name>
</gene>
<feature type="domain" description="Glucose-methanol-choline oxidoreductase C-terminal" evidence="8">
    <location>
        <begin position="607"/>
        <end position="727"/>
    </location>
</feature>
<organism evidence="9 10">
    <name type="scientific">Brachybacterium alimentarium</name>
    <dbReference type="NCBI Taxonomy" id="47845"/>
    <lineage>
        <taxon>Bacteria</taxon>
        <taxon>Bacillati</taxon>
        <taxon>Actinomycetota</taxon>
        <taxon>Actinomycetes</taxon>
        <taxon>Micrococcales</taxon>
        <taxon>Dermabacteraceae</taxon>
        <taxon>Brachybacterium</taxon>
    </lineage>
</organism>
<dbReference type="GO" id="GO:0016614">
    <property type="term" value="F:oxidoreductase activity, acting on CH-OH group of donors"/>
    <property type="evidence" value="ECO:0007669"/>
    <property type="project" value="InterPro"/>
</dbReference>
<dbReference type="EMBL" id="NRGR01000024">
    <property type="protein sequence ID" value="PCC38246.1"/>
    <property type="molecule type" value="Genomic_DNA"/>
</dbReference>
<proteinExistence type="inferred from homology"/>
<evidence type="ECO:0000313" key="10">
    <source>
        <dbReference type="Proteomes" id="UP000218598"/>
    </source>
</evidence>
<comment type="cofactor">
    <cofactor evidence="1">
        <name>FAD</name>
        <dbReference type="ChEBI" id="CHEBI:57692"/>
    </cofactor>
</comment>
<dbReference type="Proteomes" id="UP000218598">
    <property type="component" value="Unassembled WGS sequence"/>
</dbReference>
<evidence type="ECO:0000256" key="6">
    <source>
        <dbReference type="SAM" id="MobiDB-lite"/>
    </source>
</evidence>
<comment type="caution">
    <text evidence="9">The sequence shown here is derived from an EMBL/GenBank/DDBJ whole genome shotgun (WGS) entry which is preliminary data.</text>
</comment>
<sequence length="738" mass="77180">MADGHRAIVVAFPSSPGVGATAQRMLAARSGSACWQRVVACVVREQPARQPHRLLGTASACPAAPSLISMDLRRSTPAALTSRIPTALDPSLVRPDLLDALAARLVELDASAPVGWRDAVLHSSPGDPASEQALRAVVGDLLYARGLTADVAGPDLAPYVEAWSAPDPERQEPLLLDHASFAAPETLAAQYDAIVIGSGAGGGIAAQALAESGRSVLVVERGGLPRRRDLHTDHLRTPRSGSGLFPHSGPGPEAEKREVMLGDGSWRDVLAGEGLWSNNAMTLGGGTRMYGAQAWRFGPKDLAMASTYGVPEGSSLADWPITYDELEPFYTRVEQMLGVSGGPSTDPWEGARSEQLPMGPLSRSPLGSLLAAAAERLGLGTQPVPLLINTRRRGGRAACLRCAQCVGFDCPVGARAGSHNTTLPSALETGNATLLGDAQASRIDVGPDGRARSVELVGERDGRLWHRTVRADLVVLAAGAIESARLLLDSATDQHPAGLGNAADQVGRHLQGHAYGGASALSAERVVDLRGPGVDISTADFRHGNEGIIGGGILADEFVPTPSSTQRYLRETGLVAADAPVGSPEMERAMLRLGKVVGPVQEVTSADSRVQVNRSRRDRFGRAIVRLSGSLHREDLRGRDLLSSRAADWLAEAGAVDVRPMSPMRLPTPPSGGQHQAGTCRMGTDPATSVVGPDGRVWEHPNIVVADGSTHVTNGGANPVLTIYANALRIAEGIVGVA</sequence>
<protein>
    <recommendedName>
        <fullName evidence="11">Glucose-methanol-choline oxidoreductase</fullName>
    </recommendedName>
</protein>
<evidence type="ECO:0000256" key="3">
    <source>
        <dbReference type="ARBA" id="ARBA00022630"/>
    </source>
</evidence>
<keyword evidence="10" id="KW-1185">Reference proteome</keyword>
<dbReference type="PANTHER" id="PTHR42784">
    <property type="entry name" value="PYRANOSE 2-OXIDASE"/>
    <property type="match status" value="1"/>
</dbReference>
<keyword evidence="5" id="KW-0560">Oxidoreductase</keyword>
<comment type="similarity">
    <text evidence="2">Belongs to the GMC oxidoreductase family.</text>
</comment>
<name>A0A2A3YFW9_9MICO</name>
<feature type="domain" description="Glucose-methanol-choline oxidoreductase N-terminal" evidence="7">
    <location>
        <begin position="322"/>
        <end position="513"/>
    </location>
</feature>
<feature type="region of interest" description="Disordered" evidence="6">
    <location>
        <begin position="231"/>
        <end position="255"/>
    </location>
</feature>
<dbReference type="GO" id="GO:0050660">
    <property type="term" value="F:flavin adenine dinucleotide binding"/>
    <property type="evidence" value="ECO:0007669"/>
    <property type="project" value="InterPro"/>
</dbReference>
<evidence type="ECO:0000256" key="4">
    <source>
        <dbReference type="ARBA" id="ARBA00022827"/>
    </source>
</evidence>
<evidence type="ECO:0000256" key="1">
    <source>
        <dbReference type="ARBA" id="ARBA00001974"/>
    </source>
</evidence>